<dbReference type="EMBL" id="VJMJ01000193">
    <property type="protein sequence ID" value="KAF0727545.1"/>
    <property type="molecule type" value="Genomic_DNA"/>
</dbReference>
<dbReference type="AlphaFoldDB" id="A0A6G0WJY6"/>
<sequence length="66" mass="7585">MKHSSRRPSLLALFLPTSNLVICMENRGVCSYTCFTQIRGALRGNEKTRDSHQGFVLHYLQTEKNE</sequence>
<dbReference type="Proteomes" id="UP000481153">
    <property type="component" value="Unassembled WGS sequence"/>
</dbReference>
<evidence type="ECO:0000313" key="2">
    <source>
        <dbReference type="EMBL" id="KAF0727545.1"/>
    </source>
</evidence>
<comment type="caution">
    <text evidence="2">The sequence shown here is derived from an EMBL/GenBank/DDBJ whole genome shotgun (WGS) entry which is preliminary data.</text>
</comment>
<reference evidence="2 3" key="1">
    <citation type="submission" date="2019-07" db="EMBL/GenBank/DDBJ databases">
        <title>Genomics analysis of Aphanomyces spp. identifies a new class of oomycete effector associated with host adaptation.</title>
        <authorList>
            <person name="Gaulin E."/>
        </authorList>
    </citation>
    <scope>NUCLEOTIDE SEQUENCE [LARGE SCALE GENOMIC DNA]</scope>
    <source>
        <strain evidence="2 3">ATCC 201684</strain>
    </source>
</reference>
<name>A0A6G0WJY6_9STRA</name>
<accession>A0A6G0WJY6</accession>
<evidence type="ECO:0000256" key="1">
    <source>
        <dbReference type="SAM" id="SignalP"/>
    </source>
</evidence>
<proteinExistence type="predicted"/>
<keyword evidence="3" id="KW-1185">Reference proteome</keyword>
<feature type="chain" id="PRO_5026270065" description="Secreted protein" evidence="1">
    <location>
        <begin position="24"/>
        <end position="66"/>
    </location>
</feature>
<feature type="signal peptide" evidence="1">
    <location>
        <begin position="1"/>
        <end position="23"/>
    </location>
</feature>
<evidence type="ECO:0008006" key="4">
    <source>
        <dbReference type="Google" id="ProtNLM"/>
    </source>
</evidence>
<evidence type="ECO:0000313" key="3">
    <source>
        <dbReference type="Proteomes" id="UP000481153"/>
    </source>
</evidence>
<protein>
    <recommendedName>
        <fullName evidence="4">Secreted protein</fullName>
    </recommendedName>
</protein>
<gene>
    <name evidence="2" type="ORF">Ae201684_014373</name>
</gene>
<keyword evidence="1" id="KW-0732">Signal</keyword>
<organism evidence="2 3">
    <name type="scientific">Aphanomyces euteiches</name>
    <dbReference type="NCBI Taxonomy" id="100861"/>
    <lineage>
        <taxon>Eukaryota</taxon>
        <taxon>Sar</taxon>
        <taxon>Stramenopiles</taxon>
        <taxon>Oomycota</taxon>
        <taxon>Saprolegniomycetes</taxon>
        <taxon>Saprolegniales</taxon>
        <taxon>Verrucalvaceae</taxon>
        <taxon>Aphanomyces</taxon>
    </lineage>
</organism>